<accession>A0ACB9L7D1</accession>
<keyword evidence="2" id="KW-1185">Reference proteome</keyword>
<organism evidence="1 2">
    <name type="scientific">Bauhinia variegata</name>
    <name type="common">Purple orchid tree</name>
    <name type="synonym">Phanera variegata</name>
    <dbReference type="NCBI Taxonomy" id="167791"/>
    <lineage>
        <taxon>Eukaryota</taxon>
        <taxon>Viridiplantae</taxon>
        <taxon>Streptophyta</taxon>
        <taxon>Embryophyta</taxon>
        <taxon>Tracheophyta</taxon>
        <taxon>Spermatophyta</taxon>
        <taxon>Magnoliopsida</taxon>
        <taxon>eudicotyledons</taxon>
        <taxon>Gunneridae</taxon>
        <taxon>Pentapetalae</taxon>
        <taxon>rosids</taxon>
        <taxon>fabids</taxon>
        <taxon>Fabales</taxon>
        <taxon>Fabaceae</taxon>
        <taxon>Cercidoideae</taxon>
        <taxon>Cercideae</taxon>
        <taxon>Bauhiniinae</taxon>
        <taxon>Bauhinia</taxon>
    </lineage>
</organism>
<comment type="caution">
    <text evidence="1">The sequence shown here is derived from an EMBL/GenBank/DDBJ whole genome shotgun (WGS) entry which is preliminary data.</text>
</comment>
<name>A0ACB9L7D1_BAUVA</name>
<gene>
    <name evidence="1" type="ORF">L6164_028414</name>
</gene>
<dbReference type="EMBL" id="CM039437">
    <property type="protein sequence ID" value="KAI4305023.1"/>
    <property type="molecule type" value="Genomic_DNA"/>
</dbReference>
<reference evidence="1 2" key="1">
    <citation type="journal article" date="2022" name="DNA Res.">
        <title>Chromosomal-level genome assembly of the orchid tree Bauhinia variegata (Leguminosae; Cercidoideae) supports the allotetraploid origin hypothesis of Bauhinia.</title>
        <authorList>
            <person name="Zhong Y."/>
            <person name="Chen Y."/>
            <person name="Zheng D."/>
            <person name="Pang J."/>
            <person name="Liu Y."/>
            <person name="Luo S."/>
            <person name="Meng S."/>
            <person name="Qian L."/>
            <person name="Wei D."/>
            <person name="Dai S."/>
            <person name="Zhou R."/>
        </authorList>
    </citation>
    <scope>NUCLEOTIDE SEQUENCE [LARGE SCALE GENOMIC DNA]</scope>
    <source>
        <strain evidence="1">BV-YZ2020</strain>
    </source>
</reference>
<evidence type="ECO:0000313" key="1">
    <source>
        <dbReference type="EMBL" id="KAI4305023.1"/>
    </source>
</evidence>
<dbReference type="Proteomes" id="UP000828941">
    <property type="component" value="Chromosome 12"/>
</dbReference>
<evidence type="ECO:0000313" key="2">
    <source>
        <dbReference type="Proteomes" id="UP000828941"/>
    </source>
</evidence>
<sequence length="269" mass="31553">MHDSKFFVWDEPFLYKQCADGILRRCVGNEEIPQILWHCHGSDYGGHYSGDWTATKILQSGYFWPTLFKDVRNFVFACDKCQRTGNMGRKQEMPLQNILEIKLFDVWGIDFMGPFPPSFGNKYILVNVDYVSKWVEVVALPTNYGRSVISFLRKNIFTRFGVPRAMISDGGTYFCNRNFESLLRKYGVNYRIATPYHPQTSGQVEVSNRELKRILEKTVNNSRKDWSRKLDDVLWAYRTAFKTPIGRSPFQLVYRKPCHLPIELEHRSY</sequence>
<protein>
    <submittedName>
        <fullName evidence="1">Uncharacterized protein</fullName>
    </submittedName>
</protein>
<proteinExistence type="predicted"/>